<dbReference type="eggNOG" id="COG0652">
    <property type="taxonomic scope" value="Bacteria"/>
</dbReference>
<keyword evidence="1" id="KW-0697">Rotamase</keyword>
<organism evidence="4 5">
    <name type="scientific">Deinococcus proteolyticus (strain ATCC 35074 / DSM 20540 / JCM 6276 / NBRC 101906 / NCIMB 13154 / VKM Ac-1939 / CCM 2703 / MRP)</name>
    <dbReference type="NCBI Taxonomy" id="693977"/>
    <lineage>
        <taxon>Bacteria</taxon>
        <taxon>Thermotogati</taxon>
        <taxon>Deinococcota</taxon>
        <taxon>Deinococci</taxon>
        <taxon>Deinococcales</taxon>
        <taxon>Deinococcaceae</taxon>
        <taxon>Deinococcus</taxon>
    </lineage>
</organism>
<keyword evidence="1 4" id="KW-0413">Isomerase</keyword>
<dbReference type="InterPro" id="IPR020892">
    <property type="entry name" value="Cyclophilin-type_PPIase_CS"/>
</dbReference>
<dbReference type="Gene3D" id="2.40.100.10">
    <property type="entry name" value="Cyclophilin-like"/>
    <property type="match status" value="1"/>
</dbReference>
<feature type="compositionally biased region" description="Low complexity" evidence="2">
    <location>
        <begin position="29"/>
        <end position="71"/>
    </location>
</feature>
<dbReference type="CDD" id="cd00317">
    <property type="entry name" value="cyclophilin"/>
    <property type="match status" value="1"/>
</dbReference>
<dbReference type="SUPFAM" id="SSF50891">
    <property type="entry name" value="Cyclophilin-like"/>
    <property type="match status" value="1"/>
</dbReference>
<dbReference type="InterPro" id="IPR029000">
    <property type="entry name" value="Cyclophilin-like_dom_sf"/>
</dbReference>
<evidence type="ECO:0000259" key="3">
    <source>
        <dbReference type="PROSITE" id="PS50072"/>
    </source>
</evidence>
<dbReference type="HOGENOM" id="CLU_012062_16_3_0"/>
<feature type="chain" id="PRO_5006524222" description="Peptidyl-prolyl cis-trans isomerase" evidence="1">
    <location>
        <begin position="23"/>
        <end position="279"/>
    </location>
</feature>
<feature type="domain" description="PPIase cyclophilin-type" evidence="3">
    <location>
        <begin position="122"/>
        <end position="266"/>
    </location>
</feature>
<dbReference type="STRING" id="693977.Deipr_0510"/>
<dbReference type="PROSITE" id="PS50072">
    <property type="entry name" value="CSA_PPIASE_2"/>
    <property type="match status" value="1"/>
</dbReference>
<dbReference type="PANTHER" id="PTHR45625:SF16">
    <property type="entry name" value="PEPTIDYL-PROLYL CIS-TRANS ISOMERASE"/>
    <property type="match status" value="1"/>
</dbReference>
<sequence length="279" mass="29183">MNFAKSPALLLSALLGLGTLSACQEQTKTTTTTTSSAATSEATTSEASTSATETSASEASAAGTSASAAASVPEVTKPGEVPAGYKALEPLSQEPVRAFDKQPARALQQGTDYYALLDTSRGQVLIDLLEQDAPVTVNNFVALARNHFYDGTRFHRVIDGFMAQGGDPLSVDEAKKEEWGSGGPGYQFPDEIRQNLTFSEPNLLAMANSGPGTNGSQFFVTFAPTEFLNGRHTIFGKVVDGQAALDGLTRTATSDGGGETPVEGAVPDKLLSVRILTKQ</sequence>
<dbReference type="InterPro" id="IPR002130">
    <property type="entry name" value="Cyclophilin-type_PPIase_dom"/>
</dbReference>
<name>F0RKI7_DEIPM</name>
<keyword evidence="5" id="KW-1185">Reference proteome</keyword>
<dbReference type="EMBL" id="CP002536">
    <property type="protein sequence ID" value="ADY25677.1"/>
    <property type="molecule type" value="Genomic_DNA"/>
</dbReference>
<dbReference type="PRINTS" id="PR00153">
    <property type="entry name" value="CSAPPISMRASE"/>
</dbReference>
<dbReference type="GO" id="GO:0003755">
    <property type="term" value="F:peptidyl-prolyl cis-trans isomerase activity"/>
    <property type="evidence" value="ECO:0007669"/>
    <property type="project" value="UniProtKB-UniRule"/>
</dbReference>
<dbReference type="Proteomes" id="UP000007718">
    <property type="component" value="Chromosome"/>
</dbReference>
<evidence type="ECO:0000256" key="2">
    <source>
        <dbReference type="SAM" id="MobiDB-lite"/>
    </source>
</evidence>
<accession>F0RKI7</accession>
<dbReference type="PROSITE" id="PS51257">
    <property type="entry name" value="PROKAR_LIPOPROTEIN"/>
    <property type="match status" value="1"/>
</dbReference>
<dbReference type="AlphaFoldDB" id="F0RKI7"/>
<comment type="catalytic activity">
    <reaction evidence="1">
        <text>[protein]-peptidylproline (omega=180) = [protein]-peptidylproline (omega=0)</text>
        <dbReference type="Rhea" id="RHEA:16237"/>
        <dbReference type="Rhea" id="RHEA-COMP:10747"/>
        <dbReference type="Rhea" id="RHEA-COMP:10748"/>
        <dbReference type="ChEBI" id="CHEBI:83833"/>
        <dbReference type="ChEBI" id="CHEBI:83834"/>
        <dbReference type="EC" id="5.2.1.8"/>
    </reaction>
</comment>
<dbReference type="InterPro" id="IPR044666">
    <property type="entry name" value="Cyclophilin_A-like"/>
</dbReference>
<dbReference type="GO" id="GO:0006457">
    <property type="term" value="P:protein folding"/>
    <property type="evidence" value="ECO:0007669"/>
    <property type="project" value="InterPro"/>
</dbReference>
<dbReference type="RefSeq" id="WP_013614286.1">
    <property type="nucleotide sequence ID" value="NC_015161.1"/>
</dbReference>
<dbReference type="OrthoDB" id="9807797at2"/>
<evidence type="ECO:0000313" key="5">
    <source>
        <dbReference type="Proteomes" id="UP000007718"/>
    </source>
</evidence>
<reference evidence="5" key="1">
    <citation type="submission" date="2011-02" db="EMBL/GenBank/DDBJ databases">
        <title>The complete sequence of chromosome of Deinococcus proteolyticus DSM 20540.</title>
        <authorList>
            <consortium name="US DOE Joint Genome Institute (JGI-PGF)"/>
            <person name="Lucas S."/>
            <person name="Copeland A."/>
            <person name="Lapidus A."/>
            <person name="Bruce D."/>
            <person name="Goodwin L."/>
            <person name="Pitluck S."/>
            <person name="Kyrpides N."/>
            <person name="Mavromatis K."/>
            <person name="Pagani I."/>
            <person name="Ivanova N."/>
            <person name="Ovchinnikova G."/>
            <person name="Zeytun A."/>
            <person name="Detter J.C."/>
            <person name="Han C."/>
            <person name="Land M."/>
            <person name="Hauser L."/>
            <person name="Markowitz V."/>
            <person name="Cheng J.-F."/>
            <person name="Hugenholtz P."/>
            <person name="Woyke T."/>
            <person name="Wu D."/>
            <person name="Pukall R."/>
            <person name="Steenblock K."/>
            <person name="Brambilla E."/>
            <person name="Klenk H.-P."/>
            <person name="Eisen J.A."/>
        </authorList>
    </citation>
    <scope>NUCLEOTIDE SEQUENCE [LARGE SCALE GENOMIC DNA]</scope>
    <source>
        <strain evidence="5">ATCC 35074 / DSM 20540 / JCM 6276 / NBRC 101906 / NCIMB 13154 / VKM Ac-1939 / CCM 2703 / MRP</strain>
    </source>
</reference>
<evidence type="ECO:0000256" key="1">
    <source>
        <dbReference type="RuleBase" id="RU363019"/>
    </source>
</evidence>
<protein>
    <recommendedName>
        <fullName evidence="1">Peptidyl-prolyl cis-trans isomerase</fullName>
        <shortName evidence="1">PPIase</shortName>
        <ecNumber evidence="1">5.2.1.8</ecNumber>
    </recommendedName>
</protein>
<feature type="signal peptide" evidence="1">
    <location>
        <begin position="1"/>
        <end position="22"/>
    </location>
</feature>
<proteinExistence type="inferred from homology"/>
<dbReference type="Pfam" id="PF00160">
    <property type="entry name" value="Pro_isomerase"/>
    <property type="match status" value="1"/>
</dbReference>
<dbReference type="KEGG" id="dpt:Deipr_0510"/>
<feature type="region of interest" description="Disordered" evidence="2">
    <location>
        <begin position="29"/>
        <end position="81"/>
    </location>
</feature>
<dbReference type="PANTHER" id="PTHR45625">
    <property type="entry name" value="PEPTIDYL-PROLYL CIS-TRANS ISOMERASE-RELATED"/>
    <property type="match status" value="1"/>
</dbReference>
<gene>
    <name evidence="4" type="ordered locus">Deipr_0510</name>
</gene>
<evidence type="ECO:0000313" key="4">
    <source>
        <dbReference type="EMBL" id="ADY25677.1"/>
    </source>
</evidence>
<comment type="function">
    <text evidence="1">PPIases accelerate the folding of proteins. It catalyzes the cis-trans isomerization of proline imidic peptide bonds in oligopeptides.</text>
</comment>
<dbReference type="EC" id="5.2.1.8" evidence="1"/>
<reference evidence="4 5" key="2">
    <citation type="journal article" date="2012" name="Stand. Genomic Sci.">
        <title>Complete genome sequence of the orange-red pigmented, radioresistant Deinococcus proteolyticus type strain (MRP(T)).</title>
        <authorList>
            <person name="Copeland A."/>
            <person name="Zeytun A."/>
            <person name="Yassawong M."/>
            <person name="Nolan M."/>
            <person name="Lucas S."/>
            <person name="Hammon N."/>
            <person name="Deshpande S."/>
            <person name="Cheng J.F."/>
            <person name="Han C."/>
            <person name="Tapia R."/>
            <person name="Goodwin L.A."/>
            <person name="Pitluck S."/>
            <person name="Mavromatis K."/>
            <person name="Liolios K."/>
            <person name="Pagani I."/>
            <person name="Ivanova N."/>
            <person name="Mikhailova N."/>
            <person name="Pati A."/>
            <person name="Chen A."/>
            <person name="Palaniappan K."/>
            <person name="Land M."/>
            <person name="Hauser L."/>
            <person name="Jeffries C.D."/>
            <person name="Brambilla E.M."/>
            <person name="Rohde M."/>
            <person name="Sikorski J."/>
            <person name="Pukall R."/>
            <person name="Goker M."/>
            <person name="Detter J.C."/>
            <person name="Woyke T."/>
            <person name="Bristow J."/>
            <person name="Eisen J.A."/>
            <person name="Markowitz V."/>
            <person name="Hugenholtz P."/>
            <person name="Kyrpides N.C."/>
            <person name="Klenk H.P."/>
            <person name="Lapidus A."/>
        </authorList>
    </citation>
    <scope>NUCLEOTIDE SEQUENCE [LARGE SCALE GENOMIC DNA]</scope>
    <source>
        <strain evidence="5">ATCC 35074 / DSM 20540 / JCM 6276 / NBRC 101906 / NCIMB 13154 / VKM Ac-1939 / CCM 2703 / MRP</strain>
    </source>
</reference>
<dbReference type="PROSITE" id="PS00170">
    <property type="entry name" value="CSA_PPIASE_1"/>
    <property type="match status" value="1"/>
</dbReference>
<keyword evidence="1" id="KW-0732">Signal</keyword>
<comment type="similarity">
    <text evidence="1">Belongs to the cyclophilin-type PPIase family.</text>
</comment>